<name>A0A640KVV7_LEITA</name>
<accession>A0A640KVV7</accession>
<evidence type="ECO:0000313" key="3">
    <source>
        <dbReference type="Proteomes" id="UP000419144"/>
    </source>
</evidence>
<evidence type="ECO:0000313" key="2">
    <source>
        <dbReference type="EMBL" id="GET93793.1"/>
    </source>
</evidence>
<comment type="caution">
    <text evidence="2">The sequence shown here is derived from an EMBL/GenBank/DDBJ whole genome shotgun (WGS) entry which is preliminary data.</text>
</comment>
<dbReference type="OrthoDB" id="5560686at2759"/>
<dbReference type="SUPFAM" id="SSF82199">
    <property type="entry name" value="SET domain"/>
    <property type="match status" value="1"/>
</dbReference>
<gene>
    <name evidence="2" type="ORF">LtaPh_3670700</name>
</gene>
<proteinExistence type="predicted"/>
<dbReference type="PROSITE" id="PS50280">
    <property type="entry name" value="SET"/>
    <property type="match status" value="1"/>
</dbReference>
<dbReference type="AlphaFoldDB" id="A0A640KVV7"/>
<evidence type="ECO:0000259" key="1">
    <source>
        <dbReference type="PROSITE" id="PS50280"/>
    </source>
</evidence>
<dbReference type="VEuPathDB" id="TriTrypDB:LtaPh_3670700"/>
<organism evidence="2 3">
    <name type="scientific">Leishmania tarentolae</name>
    <name type="common">Sauroleishmania tarentolae</name>
    <dbReference type="NCBI Taxonomy" id="5689"/>
    <lineage>
        <taxon>Eukaryota</taxon>
        <taxon>Discoba</taxon>
        <taxon>Euglenozoa</taxon>
        <taxon>Kinetoplastea</taxon>
        <taxon>Metakinetoplastina</taxon>
        <taxon>Trypanosomatida</taxon>
        <taxon>Trypanosomatidae</taxon>
        <taxon>Leishmaniinae</taxon>
        <taxon>Leishmania</taxon>
        <taxon>lizard Leishmania</taxon>
    </lineage>
</organism>
<dbReference type="Gene3D" id="2.170.270.10">
    <property type="entry name" value="SET domain"/>
    <property type="match status" value="1"/>
</dbReference>
<dbReference type="SMART" id="SM00317">
    <property type="entry name" value="SET"/>
    <property type="match status" value="1"/>
</dbReference>
<dbReference type="InterPro" id="IPR046341">
    <property type="entry name" value="SET_dom_sf"/>
</dbReference>
<dbReference type="EMBL" id="BLBS01000057">
    <property type="protein sequence ID" value="GET93793.1"/>
    <property type="molecule type" value="Genomic_DNA"/>
</dbReference>
<dbReference type="Proteomes" id="UP000419144">
    <property type="component" value="Unassembled WGS sequence"/>
</dbReference>
<dbReference type="Pfam" id="PF00856">
    <property type="entry name" value="SET"/>
    <property type="match status" value="1"/>
</dbReference>
<protein>
    <recommendedName>
        <fullName evidence="1">SET domain-containing protein</fullName>
    </recommendedName>
</protein>
<keyword evidence="3" id="KW-1185">Reference proteome</keyword>
<dbReference type="InterPro" id="IPR001214">
    <property type="entry name" value="SET_dom"/>
</dbReference>
<reference evidence="2" key="1">
    <citation type="submission" date="2019-11" db="EMBL/GenBank/DDBJ databases">
        <title>Leishmania tarentolae CDS.</title>
        <authorList>
            <person name="Goto Y."/>
            <person name="Yamagishi J."/>
        </authorList>
    </citation>
    <scope>NUCLEOTIDE SEQUENCE [LARGE SCALE GENOMIC DNA]</scope>
    <source>
        <strain evidence="2">Parrot Tar II</strain>
    </source>
</reference>
<sequence>MCCHKCMVYEALSRVIGDMCVRLGVPLTLRSISLLLDNAIHVELLEVACQRMVEEGKLIQVDKDSYTTRNMRFACRVNLLISREYQRLGMTLLHTDDDSEVRYIPAAAEHRFFEVKASSIGAHAGLGLFLRSTRSVPQGCILCEYRGRTLASAASSAAKGVYVVRVRSSGTFIDGITATGEHLSLATFINDHGPQRANAQLMEYDSHSGRVFIVAMRDIAPAEEIFVVYGATYWGFSSYEELKEHLMPPSTPVSKATSALSQATTCRKCGEIVPWRALRLHSDVCGDPLTLTLMQNLDCLPRSEYTAVCTAGRILAGERVRAFHKATSLVRLSDPQTLAHTFEDIVQDLEFCFTDDAEGKGSS</sequence>
<feature type="domain" description="SET" evidence="1">
    <location>
        <begin position="111"/>
        <end position="230"/>
    </location>
</feature>